<evidence type="ECO:0000259" key="1">
    <source>
        <dbReference type="Pfam" id="PF13468"/>
    </source>
</evidence>
<proteinExistence type="predicted"/>
<accession>A0A0M7AYP2</accession>
<dbReference type="PANTHER" id="PTHR40265:SF1">
    <property type="entry name" value="GLYOXALASE-LIKE DOMAIN-CONTAINING PROTEIN"/>
    <property type="match status" value="1"/>
</dbReference>
<dbReference type="PANTHER" id="PTHR40265">
    <property type="entry name" value="BLL2707 PROTEIN"/>
    <property type="match status" value="1"/>
</dbReference>
<protein>
    <recommendedName>
        <fullName evidence="1">Glyoxalase-like domain-containing protein</fullName>
    </recommendedName>
</protein>
<dbReference type="Pfam" id="PF13468">
    <property type="entry name" value="Glyoxalase_3"/>
    <property type="match status" value="1"/>
</dbReference>
<dbReference type="InterPro" id="IPR025870">
    <property type="entry name" value="Glyoxalase-like_dom"/>
</dbReference>
<organism evidence="2 3">
    <name type="scientific">Roseibium album</name>
    <dbReference type="NCBI Taxonomy" id="311410"/>
    <lineage>
        <taxon>Bacteria</taxon>
        <taxon>Pseudomonadati</taxon>
        <taxon>Pseudomonadota</taxon>
        <taxon>Alphaproteobacteria</taxon>
        <taxon>Hyphomicrobiales</taxon>
        <taxon>Stappiaceae</taxon>
        <taxon>Roseibium</taxon>
    </lineage>
</organism>
<dbReference type="Proteomes" id="UP000049983">
    <property type="component" value="Unassembled WGS sequence"/>
</dbReference>
<dbReference type="STRING" id="311410.LA5095_05248"/>
<dbReference type="AlphaFoldDB" id="A0A0M7AYP2"/>
<evidence type="ECO:0000313" key="2">
    <source>
        <dbReference type="EMBL" id="CTQ77767.1"/>
    </source>
</evidence>
<dbReference type="RefSeq" id="WP_055120486.1">
    <property type="nucleotide sequence ID" value="NZ_CXWA01000010.1"/>
</dbReference>
<name>A0A0M7AYP2_9HYPH</name>
<dbReference type="InterPro" id="IPR029068">
    <property type="entry name" value="Glyas_Bleomycin-R_OHBP_Dase"/>
</dbReference>
<keyword evidence="3" id="KW-1185">Reference proteome</keyword>
<feature type="domain" description="Glyoxalase-like" evidence="1">
    <location>
        <begin position="5"/>
        <end position="189"/>
    </location>
</feature>
<gene>
    <name evidence="2" type="ORF">LA5096_05266</name>
</gene>
<evidence type="ECO:0000313" key="3">
    <source>
        <dbReference type="Proteomes" id="UP000049983"/>
    </source>
</evidence>
<dbReference type="SUPFAM" id="SSF54593">
    <property type="entry name" value="Glyoxalase/Bleomycin resistance protein/Dihydroxybiphenyl dioxygenase"/>
    <property type="match status" value="1"/>
</dbReference>
<dbReference type="EMBL" id="CXWC01000014">
    <property type="protein sequence ID" value="CTQ77767.1"/>
    <property type="molecule type" value="Genomic_DNA"/>
</dbReference>
<reference evidence="3" key="1">
    <citation type="submission" date="2015-07" db="EMBL/GenBank/DDBJ databases">
        <authorList>
            <person name="Rodrigo-Torres Lidia"/>
            <person name="Arahal R.David."/>
        </authorList>
    </citation>
    <scope>NUCLEOTIDE SEQUENCE [LARGE SCALE GENOMIC DNA]</scope>
    <source>
        <strain evidence="3">CECT 5096</strain>
    </source>
</reference>
<dbReference type="GeneID" id="97672521"/>
<dbReference type="OrthoDB" id="9812467at2"/>
<dbReference type="Gene3D" id="3.10.180.10">
    <property type="entry name" value="2,3-Dihydroxybiphenyl 1,2-Dioxygenase, domain 1"/>
    <property type="match status" value="1"/>
</dbReference>
<sequence>MVRGLDHLVVAVNDLEAAGRAYEAIGFTVTPENQHPWGTANRLVQLDGFFIELLTVKEPEAIAETNGTAFSFGAFNRDFLKNREGASMLVLESHDAVQDREDFKKAGLKLFDPFSFERVANLPDGKTAKVAFDLTILQDPLCPGIGYFTCHNKYPENFWKPAFQKHENGARDIKTVFLVAGDPSDHHEFLGGFTGQREMRATSLGLEVQTPRGDISVLNPDAFRALVGEDAADALQGRLPQIAAIEITSAKVVEPKILPANQFLGLTLILSPESKQ</sequence>